<feature type="transmembrane region" description="Helical" evidence="4">
    <location>
        <begin position="61"/>
        <end position="82"/>
    </location>
</feature>
<keyword evidence="4" id="KW-0812">Transmembrane</keyword>
<reference evidence="6" key="1">
    <citation type="journal article" date="2019" name="Int. J. Syst. Evol. Microbiol.">
        <title>The Global Catalogue of Microorganisms (GCM) 10K type strain sequencing project: providing services to taxonomists for standard genome sequencing and annotation.</title>
        <authorList>
            <consortium name="The Broad Institute Genomics Platform"/>
            <consortium name="The Broad Institute Genome Sequencing Center for Infectious Disease"/>
            <person name="Wu L."/>
            <person name="Ma J."/>
        </authorList>
    </citation>
    <scope>NUCLEOTIDE SEQUENCE [LARGE SCALE GENOMIC DNA]</scope>
    <source>
        <strain evidence="6">JCM 9091</strain>
    </source>
</reference>
<gene>
    <name evidence="5" type="ORF">GCM10010448_38400</name>
</gene>
<comment type="caution">
    <text evidence="5">The sequence shown here is derived from an EMBL/GenBank/DDBJ whole genome shotgun (WGS) entry which is preliminary data.</text>
</comment>
<evidence type="ECO:0000256" key="2">
    <source>
        <dbReference type="ARBA" id="ARBA00023136"/>
    </source>
</evidence>
<evidence type="ECO:0000256" key="1">
    <source>
        <dbReference type="ARBA" id="ARBA00004370"/>
    </source>
</evidence>
<feature type="compositionally biased region" description="Low complexity" evidence="3">
    <location>
        <begin position="16"/>
        <end position="34"/>
    </location>
</feature>
<proteinExistence type="predicted"/>
<evidence type="ECO:0000256" key="4">
    <source>
        <dbReference type="SAM" id="Phobius"/>
    </source>
</evidence>
<feature type="compositionally biased region" description="Acidic residues" evidence="3">
    <location>
        <begin position="35"/>
        <end position="45"/>
    </location>
</feature>
<keyword evidence="4" id="KW-1133">Transmembrane helix</keyword>
<evidence type="ECO:0000256" key="3">
    <source>
        <dbReference type="SAM" id="MobiDB-lite"/>
    </source>
</evidence>
<dbReference type="PANTHER" id="PTHR37042">
    <property type="entry name" value="OUTER MEMBRANE PROTEIN RV1973"/>
    <property type="match status" value="1"/>
</dbReference>
<comment type="subcellular location">
    <subcellularLocation>
        <location evidence="1">Membrane</location>
    </subcellularLocation>
</comment>
<evidence type="ECO:0000313" key="6">
    <source>
        <dbReference type="Proteomes" id="UP001501532"/>
    </source>
</evidence>
<keyword evidence="2 4" id="KW-0472">Membrane</keyword>
<accession>A0ABP6LMB0</accession>
<keyword evidence="6" id="KW-1185">Reference proteome</keyword>
<dbReference type="PANTHER" id="PTHR37042:SF4">
    <property type="entry name" value="OUTER MEMBRANE PROTEIN RV1973"/>
    <property type="match status" value="1"/>
</dbReference>
<evidence type="ECO:0000313" key="5">
    <source>
        <dbReference type="EMBL" id="GAA3051560.1"/>
    </source>
</evidence>
<feature type="region of interest" description="Disordered" evidence="3">
    <location>
        <begin position="1"/>
        <end position="56"/>
    </location>
</feature>
<evidence type="ECO:0008006" key="7">
    <source>
        <dbReference type="Google" id="ProtNLM"/>
    </source>
</evidence>
<protein>
    <recommendedName>
        <fullName evidence="7">Mce-associated membrane protein</fullName>
    </recommendedName>
</protein>
<dbReference type="EMBL" id="BAAAUF010000032">
    <property type="protein sequence ID" value="GAA3051560.1"/>
    <property type="molecule type" value="Genomic_DNA"/>
</dbReference>
<organism evidence="5 6">
    <name type="scientific">Streptomyces glomeratus</name>
    <dbReference type="NCBI Taxonomy" id="284452"/>
    <lineage>
        <taxon>Bacteria</taxon>
        <taxon>Bacillati</taxon>
        <taxon>Actinomycetota</taxon>
        <taxon>Actinomycetes</taxon>
        <taxon>Kitasatosporales</taxon>
        <taxon>Streptomycetaceae</taxon>
        <taxon>Streptomyces</taxon>
    </lineage>
</organism>
<dbReference type="Proteomes" id="UP001501532">
    <property type="component" value="Unassembled WGS sequence"/>
</dbReference>
<sequence length="215" mass="23237">MAARGTDGLNTDDMDTGGVTTDDVNTGGLNTNDTNTDDMNSDDMNSDGMKTGRGNRGRRRALSAALVAATVMTSALSVWLGVRLADQRAVDQGRQDILAAARQSALNFTSLDYRHYDRDSGNVLKDATGDFRKQFAAQTQELTQLVARNKSVSEGQILEAGIVRSDAHSARVLVVADSKVTNTAAPEGQSRTYRLQLDLVREHGRWLTSDVEFVG</sequence>
<name>A0ABP6LMB0_9ACTN</name>